<dbReference type="GO" id="GO:0008897">
    <property type="term" value="F:holo-[acyl-carrier-protein] synthase activity"/>
    <property type="evidence" value="ECO:0007669"/>
    <property type="project" value="UniProtKB-EC"/>
</dbReference>
<evidence type="ECO:0000256" key="3">
    <source>
        <dbReference type="ARBA" id="ARBA00016301"/>
    </source>
</evidence>
<evidence type="ECO:0000256" key="4">
    <source>
        <dbReference type="ARBA" id="ARBA00022679"/>
    </source>
</evidence>
<evidence type="ECO:0000256" key="6">
    <source>
        <dbReference type="ARBA" id="ARBA00033443"/>
    </source>
</evidence>
<reference evidence="12" key="1">
    <citation type="submission" date="2023-06" db="EMBL/GenBank/DDBJ databases">
        <title>Genomic analysis of the entomopathogenic nematode Steinernema hermaphroditum.</title>
        <authorList>
            <person name="Schwarz E.M."/>
            <person name="Heppert J.K."/>
            <person name="Baniya A."/>
            <person name="Schwartz H.T."/>
            <person name="Tan C.-H."/>
            <person name="Antoshechkin I."/>
            <person name="Sternberg P.W."/>
            <person name="Goodrich-Blair H."/>
            <person name="Dillman A.R."/>
        </authorList>
    </citation>
    <scope>NUCLEOTIDE SEQUENCE</scope>
    <source>
        <strain evidence="12">PS9179</strain>
        <tissue evidence="12">Whole animal</tissue>
    </source>
</reference>
<dbReference type="Proteomes" id="UP001175271">
    <property type="component" value="Unassembled WGS sequence"/>
</dbReference>
<evidence type="ECO:0000259" key="10">
    <source>
        <dbReference type="Pfam" id="PF01648"/>
    </source>
</evidence>
<dbReference type="GO" id="GO:0000287">
    <property type="term" value="F:magnesium ion binding"/>
    <property type="evidence" value="ECO:0007669"/>
    <property type="project" value="InterPro"/>
</dbReference>
<dbReference type="InterPro" id="IPR037143">
    <property type="entry name" value="4-PPantetheinyl_Trfase_dom_sf"/>
</dbReference>
<evidence type="ECO:0000256" key="7">
    <source>
        <dbReference type="ARBA" id="ARBA00048641"/>
    </source>
</evidence>
<evidence type="ECO:0000256" key="2">
    <source>
        <dbReference type="ARBA" id="ARBA00013172"/>
    </source>
</evidence>
<dbReference type="PANTHER" id="PTHR12215">
    <property type="entry name" value="PHOSPHOPANTETHEINE TRANSFERASE"/>
    <property type="match status" value="1"/>
</dbReference>
<evidence type="ECO:0000313" key="13">
    <source>
        <dbReference type="Proteomes" id="UP001175271"/>
    </source>
</evidence>
<dbReference type="InterPro" id="IPR055066">
    <property type="entry name" value="AASDHPPT_N"/>
</dbReference>
<accession>A0AA39H205</accession>
<evidence type="ECO:0000256" key="5">
    <source>
        <dbReference type="ARBA" id="ARBA00030484"/>
    </source>
</evidence>
<feature type="region of interest" description="Disordered" evidence="9">
    <location>
        <begin position="73"/>
        <end position="98"/>
    </location>
</feature>
<dbReference type="FunFam" id="3.90.470.20:FF:000003">
    <property type="entry name" value="L-aminoadipate-semialdehyde dehydrogenase-phosphopantetheinyl transferase"/>
    <property type="match status" value="1"/>
</dbReference>
<feature type="compositionally biased region" description="Polar residues" evidence="9">
    <location>
        <begin position="73"/>
        <end position="84"/>
    </location>
</feature>
<protein>
    <recommendedName>
        <fullName evidence="3">L-aminoadipate-semialdehyde dehydrogenase-phosphopantetheinyl transferase</fullName>
        <ecNumber evidence="2">2.7.8.7</ecNumber>
    </recommendedName>
    <alternativeName>
        <fullName evidence="5">4'-phosphopantetheinyl transferase</fullName>
    </alternativeName>
    <alternativeName>
        <fullName evidence="6">Alpha-aminoadipic semialdehyde dehydrogenase-phosphopantetheinyl transferase</fullName>
    </alternativeName>
</protein>
<dbReference type="EC" id="2.7.8.7" evidence="2"/>
<proteinExistence type="inferred from homology"/>
<dbReference type="InterPro" id="IPR050559">
    <property type="entry name" value="P-Pant_transferase_sf"/>
</dbReference>
<comment type="catalytic activity">
    <reaction evidence="7">
        <text>apo-[ACP] + CoA = holo-[ACP] + adenosine 3',5'-bisphosphate + H(+)</text>
        <dbReference type="Rhea" id="RHEA:12068"/>
        <dbReference type="Rhea" id="RHEA-COMP:9685"/>
        <dbReference type="Rhea" id="RHEA-COMP:9690"/>
        <dbReference type="ChEBI" id="CHEBI:15378"/>
        <dbReference type="ChEBI" id="CHEBI:29999"/>
        <dbReference type="ChEBI" id="CHEBI:57287"/>
        <dbReference type="ChEBI" id="CHEBI:58343"/>
        <dbReference type="ChEBI" id="CHEBI:64479"/>
        <dbReference type="EC" id="2.7.8.7"/>
    </reaction>
    <physiologicalReaction direction="left-to-right" evidence="7">
        <dbReference type="Rhea" id="RHEA:12069"/>
    </physiologicalReaction>
</comment>
<dbReference type="Pfam" id="PF01648">
    <property type="entry name" value="ACPS"/>
    <property type="match status" value="1"/>
</dbReference>
<dbReference type="EMBL" id="JAUCMV010000005">
    <property type="protein sequence ID" value="KAK0397762.1"/>
    <property type="molecule type" value="Genomic_DNA"/>
</dbReference>
<dbReference type="SUPFAM" id="SSF56214">
    <property type="entry name" value="4'-phosphopantetheinyl transferase"/>
    <property type="match status" value="2"/>
</dbReference>
<keyword evidence="13" id="KW-1185">Reference proteome</keyword>
<name>A0AA39H205_9BILA</name>
<feature type="compositionally biased region" description="Low complexity" evidence="9">
    <location>
        <begin position="85"/>
        <end position="98"/>
    </location>
</feature>
<evidence type="ECO:0000256" key="1">
    <source>
        <dbReference type="ARBA" id="ARBA00006195"/>
    </source>
</evidence>
<dbReference type="GO" id="GO:0005829">
    <property type="term" value="C:cytosol"/>
    <property type="evidence" value="ECO:0007669"/>
    <property type="project" value="TreeGrafter"/>
</dbReference>
<evidence type="ECO:0000259" key="11">
    <source>
        <dbReference type="Pfam" id="PF22624"/>
    </source>
</evidence>
<comment type="catalytic activity">
    <reaction evidence="8">
        <text>apo-[ACP] + acetyl-CoA = acetyl-[ACP] + adenosine 3',5'-bisphosphate + H(+)</text>
        <dbReference type="Rhea" id="RHEA:46564"/>
        <dbReference type="Rhea" id="RHEA-COMP:9621"/>
        <dbReference type="Rhea" id="RHEA-COMP:9690"/>
        <dbReference type="ChEBI" id="CHEBI:15378"/>
        <dbReference type="ChEBI" id="CHEBI:29999"/>
        <dbReference type="ChEBI" id="CHEBI:57288"/>
        <dbReference type="ChEBI" id="CHEBI:58343"/>
        <dbReference type="ChEBI" id="CHEBI:78446"/>
    </reaction>
    <physiologicalReaction direction="left-to-right" evidence="8">
        <dbReference type="Rhea" id="RHEA:46565"/>
    </physiologicalReaction>
</comment>
<sequence length="398" mass="45406">MVGGNYSISSIQNEKLREKFKCSKLLFPDSWNHCKKLGELRLCPFRRKQEILIGAVHLGRRRSEGTVIRPSQCVSLPPSANSTLPSSSADSPVRSSVMSTSAQGKPECVCRRWAFSMKSAFENEQLETFYRKAVQSISPEQHERMVKYRHRDDALACLVGRLFLRQATRRFTGVDWHSIEFGRTAKGKPYLVIPEDTTFGINVSHQGDYVAFSSSCSSKVGVDCMRLDIQRNNKTADEYINSMAKSASAEELRMMRSQPTDQMKMTIFYRYWCLKEAICKATGEGIPNDLSTIDFRVDTSDRYRPGCFVTSTAVRENGKEQEQWVFEESFIDTTHSVAVCREKALPRHCTFRKDPESKLFFSKIDFDFLLDGATVINPLPDSGAEDFENFMKKPRKTF</sequence>
<evidence type="ECO:0000256" key="8">
    <source>
        <dbReference type="ARBA" id="ARBA00048794"/>
    </source>
</evidence>
<dbReference type="AlphaFoldDB" id="A0AA39H205"/>
<dbReference type="InterPro" id="IPR008278">
    <property type="entry name" value="4-PPantetheinyl_Trfase_dom"/>
</dbReference>
<dbReference type="Gene3D" id="3.90.470.20">
    <property type="entry name" value="4'-phosphopantetheinyl transferase domain"/>
    <property type="match status" value="2"/>
</dbReference>
<dbReference type="GO" id="GO:0019878">
    <property type="term" value="P:lysine biosynthetic process via aminoadipic acid"/>
    <property type="evidence" value="ECO:0007669"/>
    <property type="project" value="TreeGrafter"/>
</dbReference>
<comment type="similarity">
    <text evidence="1">Belongs to the P-Pant transferase superfamily. AcpS family.</text>
</comment>
<dbReference type="Pfam" id="PF22624">
    <property type="entry name" value="AASDHPPT_N"/>
    <property type="match status" value="1"/>
</dbReference>
<feature type="domain" description="4'-phosphopantetheinyl transferase N-terminal" evidence="11">
    <location>
        <begin position="130"/>
        <end position="216"/>
    </location>
</feature>
<evidence type="ECO:0000313" key="12">
    <source>
        <dbReference type="EMBL" id="KAK0397762.1"/>
    </source>
</evidence>
<keyword evidence="4" id="KW-0808">Transferase</keyword>
<feature type="domain" description="4'-phosphopantetheinyl transferase" evidence="10">
    <location>
        <begin position="220"/>
        <end position="327"/>
    </location>
</feature>
<comment type="caution">
    <text evidence="12">The sequence shown here is derived from an EMBL/GenBank/DDBJ whole genome shotgun (WGS) entry which is preliminary data.</text>
</comment>
<gene>
    <name evidence="12" type="ORF">QR680_002257</name>
</gene>
<organism evidence="12 13">
    <name type="scientific">Steinernema hermaphroditum</name>
    <dbReference type="NCBI Taxonomy" id="289476"/>
    <lineage>
        <taxon>Eukaryota</taxon>
        <taxon>Metazoa</taxon>
        <taxon>Ecdysozoa</taxon>
        <taxon>Nematoda</taxon>
        <taxon>Chromadorea</taxon>
        <taxon>Rhabditida</taxon>
        <taxon>Tylenchina</taxon>
        <taxon>Panagrolaimomorpha</taxon>
        <taxon>Strongyloidoidea</taxon>
        <taxon>Steinernematidae</taxon>
        <taxon>Steinernema</taxon>
    </lineage>
</organism>
<evidence type="ECO:0000256" key="9">
    <source>
        <dbReference type="SAM" id="MobiDB-lite"/>
    </source>
</evidence>
<dbReference type="PANTHER" id="PTHR12215:SF23">
    <property type="entry name" value="L-AMINOADIPATE-SEMIALDEHYDE DEHYDROGENASE-PHOSPHOPANTETHEINYL TRANSFERASE"/>
    <property type="match status" value="1"/>
</dbReference>